<dbReference type="Proteomes" id="UP000078200">
    <property type="component" value="Unassembled WGS sequence"/>
</dbReference>
<dbReference type="VEuPathDB" id="VectorBase:GAUT011554"/>
<dbReference type="AlphaFoldDB" id="A0A1A9UPV0"/>
<name>A0A1A9UPV0_GLOAU</name>
<accession>A0A1A9UPV0</accession>
<organism evidence="2 3">
    <name type="scientific">Glossina austeni</name>
    <name type="common">Savannah tsetse fly</name>
    <dbReference type="NCBI Taxonomy" id="7395"/>
    <lineage>
        <taxon>Eukaryota</taxon>
        <taxon>Metazoa</taxon>
        <taxon>Ecdysozoa</taxon>
        <taxon>Arthropoda</taxon>
        <taxon>Hexapoda</taxon>
        <taxon>Insecta</taxon>
        <taxon>Pterygota</taxon>
        <taxon>Neoptera</taxon>
        <taxon>Endopterygota</taxon>
        <taxon>Diptera</taxon>
        <taxon>Brachycera</taxon>
        <taxon>Muscomorpha</taxon>
        <taxon>Hippoboscoidea</taxon>
        <taxon>Glossinidae</taxon>
        <taxon>Glossina</taxon>
    </lineage>
</organism>
<sequence length="130" mass="14825">MSSYNFLLCIHTNTGNWIYCGCRYKRCIVTSNDWRFLFENSSNNDDWVIMSSTLARRRIKLMTVKLFSIGNSEVDHKSSSNTDDNDDVDNDNDDCDDDDNSNLSKGAALTNKAKCDGFDATNNMINQIKR</sequence>
<evidence type="ECO:0000313" key="2">
    <source>
        <dbReference type="EnsemblMetazoa" id="GAUT011554-PA"/>
    </source>
</evidence>
<proteinExistence type="predicted"/>
<evidence type="ECO:0000313" key="3">
    <source>
        <dbReference type="Proteomes" id="UP000078200"/>
    </source>
</evidence>
<reference evidence="2" key="1">
    <citation type="submission" date="2020-05" db="UniProtKB">
        <authorList>
            <consortium name="EnsemblMetazoa"/>
        </authorList>
    </citation>
    <scope>IDENTIFICATION</scope>
    <source>
        <strain evidence="2">TTRI</strain>
    </source>
</reference>
<dbReference type="EnsemblMetazoa" id="GAUT011554-RA">
    <property type="protein sequence ID" value="GAUT011554-PA"/>
    <property type="gene ID" value="GAUT011554"/>
</dbReference>
<protein>
    <submittedName>
        <fullName evidence="2">Uncharacterized protein</fullName>
    </submittedName>
</protein>
<keyword evidence="3" id="KW-1185">Reference proteome</keyword>
<feature type="compositionally biased region" description="Acidic residues" evidence="1">
    <location>
        <begin position="83"/>
        <end position="100"/>
    </location>
</feature>
<evidence type="ECO:0000256" key="1">
    <source>
        <dbReference type="SAM" id="MobiDB-lite"/>
    </source>
</evidence>
<feature type="region of interest" description="Disordered" evidence="1">
    <location>
        <begin position="73"/>
        <end position="105"/>
    </location>
</feature>